<dbReference type="Proteomes" id="UP000245207">
    <property type="component" value="Unassembled WGS sequence"/>
</dbReference>
<feature type="region of interest" description="Disordered" evidence="1">
    <location>
        <begin position="128"/>
        <end position="162"/>
    </location>
</feature>
<feature type="compositionally biased region" description="Polar residues" evidence="1">
    <location>
        <begin position="143"/>
        <end position="162"/>
    </location>
</feature>
<evidence type="ECO:0000313" key="3">
    <source>
        <dbReference type="Proteomes" id="UP000245207"/>
    </source>
</evidence>
<evidence type="ECO:0000256" key="1">
    <source>
        <dbReference type="SAM" id="MobiDB-lite"/>
    </source>
</evidence>
<comment type="caution">
    <text evidence="2">The sequence shown here is derived from an EMBL/GenBank/DDBJ whole genome shotgun (WGS) entry which is preliminary data.</text>
</comment>
<evidence type="ECO:0000313" key="2">
    <source>
        <dbReference type="EMBL" id="PWA42318.1"/>
    </source>
</evidence>
<keyword evidence="3" id="KW-1185">Reference proteome</keyword>
<sequence>MDAETMPTGLLSVLCMPVVRSHVFRGFIMDVGQYVAGYGAHGHLSHQPRQSATFSATSIQVPEGTHVSADPIACAGIIRHETFAELEGVEFAADAVRRVGVKLPSSSGGTVVGGRVSGKRMRRAADISLDERPSQRPRVRPRNTASQRAVSQTTGTTVGNSSVIPDHQPYASPHVFQAPNMHTFATAPDAATCSYASGQHNRASQRSSAALHRTGAPNEYIKFGPCNCICSKCHALFWYEERLTSSTRHSGPLYHRCCLGGKGAVRVQSLRPDLPSHWQVLSTLRRAATVFAVVHLRHAQRSC</sequence>
<dbReference type="EMBL" id="PKPP01012488">
    <property type="protein sequence ID" value="PWA42318.1"/>
    <property type="molecule type" value="Genomic_DNA"/>
</dbReference>
<proteinExistence type="predicted"/>
<name>A0A2U1KZZ1_ARTAN</name>
<organism evidence="2 3">
    <name type="scientific">Artemisia annua</name>
    <name type="common">Sweet wormwood</name>
    <dbReference type="NCBI Taxonomy" id="35608"/>
    <lineage>
        <taxon>Eukaryota</taxon>
        <taxon>Viridiplantae</taxon>
        <taxon>Streptophyta</taxon>
        <taxon>Embryophyta</taxon>
        <taxon>Tracheophyta</taxon>
        <taxon>Spermatophyta</taxon>
        <taxon>Magnoliopsida</taxon>
        <taxon>eudicotyledons</taxon>
        <taxon>Gunneridae</taxon>
        <taxon>Pentapetalae</taxon>
        <taxon>asterids</taxon>
        <taxon>campanulids</taxon>
        <taxon>Asterales</taxon>
        <taxon>Asteraceae</taxon>
        <taxon>Asteroideae</taxon>
        <taxon>Anthemideae</taxon>
        <taxon>Artemisiinae</taxon>
        <taxon>Artemisia</taxon>
    </lineage>
</organism>
<gene>
    <name evidence="2" type="ORF">CTI12_AA545980</name>
</gene>
<dbReference type="OrthoDB" id="2448079at2759"/>
<reference evidence="2 3" key="1">
    <citation type="journal article" date="2018" name="Mol. Plant">
        <title>The genome of Artemisia annua provides insight into the evolution of Asteraceae family and artemisinin biosynthesis.</title>
        <authorList>
            <person name="Shen Q."/>
            <person name="Zhang L."/>
            <person name="Liao Z."/>
            <person name="Wang S."/>
            <person name="Yan T."/>
            <person name="Shi P."/>
            <person name="Liu M."/>
            <person name="Fu X."/>
            <person name="Pan Q."/>
            <person name="Wang Y."/>
            <person name="Lv Z."/>
            <person name="Lu X."/>
            <person name="Zhang F."/>
            <person name="Jiang W."/>
            <person name="Ma Y."/>
            <person name="Chen M."/>
            <person name="Hao X."/>
            <person name="Li L."/>
            <person name="Tang Y."/>
            <person name="Lv G."/>
            <person name="Zhou Y."/>
            <person name="Sun X."/>
            <person name="Brodelius P.E."/>
            <person name="Rose J.K.C."/>
            <person name="Tang K."/>
        </authorList>
    </citation>
    <scope>NUCLEOTIDE SEQUENCE [LARGE SCALE GENOMIC DNA]</scope>
    <source>
        <strain evidence="3">cv. Huhao1</strain>
        <tissue evidence="2">Leaf</tissue>
    </source>
</reference>
<protein>
    <submittedName>
        <fullName evidence="2">Uncharacterized protein</fullName>
    </submittedName>
</protein>
<dbReference type="AlphaFoldDB" id="A0A2U1KZZ1"/>
<accession>A0A2U1KZZ1</accession>